<evidence type="ECO:0000313" key="3">
    <source>
        <dbReference type="Proteomes" id="UP000215902"/>
    </source>
</evidence>
<comment type="similarity">
    <text evidence="1">Belongs to the UPF0489 family.</text>
</comment>
<name>A0A267FN57_9PLAT</name>
<reference evidence="2 3" key="1">
    <citation type="submission" date="2017-06" db="EMBL/GenBank/DDBJ databases">
        <title>A platform for efficient transgenesis in Macrostomum lignano, a flatworm model organism for stem cell research.</title>
        <authorList>
            <person name="Berezikov E."/>
        </authorList>
    </citation>
    <scope>NUCLEOTIDE SEQUENCE [LARGE SCALE GENOMIC DNA]</scope>
    <source>
        <strain evidence="2">DV1</strain>
        <tissue evidence="2">Whole organism</tissue>
    </source>
</reference>
<feature type="non-terminal residue" evidence="2">
    <location>
        <position position="1"/>
    </location>
</feature>
<proteinExistence type="inferred from homology"/>
<organism evidence="2 3">
    <name type="scientific">Macrostomum lignano</name>
    <dbReference type="NCBI Taxonomy" id="282301"/>
    <lineage>
        <taxon>Eukaryota</taxon>
        <taxon>Metazoa</taxon>
        <taxon>Spiralia</taxon>
        <taxon>Lophotrochozoa</taxon>
        <taxon>Platyhelminthes</taxon>
        <taxon>Rhabditophora</taxon>
        <taxon>Macrostomorpha</taxon>
        <taxon>Macrostomida</taxon>
        <taxon>Macrostomidae</taxon>
        <taxon>Macrostomum</taxon>
    </lineage>
</organism>
<dbReference type="STRING" id="282301.A0A267FN57"/>
<evidence type="ECO:0000313" key="2">
    <source>
        <dbReference type="EMBL" id="PAA75225.1"/>
    </source>
</evidence>
<keyword evidence="3" id="KW-1185">Reference proteome</keyword>
<dbReference type="PANTHER" id="PTHR13225:SF3">
    <property type="entry name" value="UPF0489 PROTEIN C5ORF22"/>
    <property type="match status" value="1"/>
</dbReference>
<dbReference type="Pfam" id="PF12640">
    <property type="entry name" value="UPF0489"/>
    <property type="match status" value="1"/>
</dbReference>
<dbReference type="Proteomes" id="UP000215902">
    <property type="component" value="Unassembled WGS sequence"/>
</dbReference>
<dbReference type="AlphaFoldDB" id="A0A267FN57"/>
<comment type="caution">
    <text evidence="2">The sequence shown here is derived from an EMBL/GenBank/DDBJ whole genome shotgun (WGS) entry which is preliminary data.</text>
</comment>
<sequence>VKQRQPIRVFIREPHHEVLLDIYRLIGSKRLPFSRLTLLHLDSHPDLQLPPKLTANDCLDAGVDGALQSQLSIGSWILPAAYAGHFDSVVWLRPPWSDQLPDIKRRLVRIGPCPVESSAAAAVEAPLRLDCGLPYFAAECMYCHHLTSIPEAEIGKNSNKISQFHLCSHEFSSALDCDCVGQSGLGQAAAYVVDVDLDYFSTQDAPSKWLPADLISAARSVYGWRGGEIVEEGPALETACRRREQRLERLGQIMMEVSSESDGKTEASTSSEAINVDEVDDAEKDDAQDRTALRSLFAWARRHGNGDSSATANATTWTPEDLHEVLSGQDGLGGDLPHRVSSPDEIRLMIDSFGNWLSELSARYGPPACVTIARSSLDDYCPTEQVELIQTELIASLRKVLEPYYRVDVVCNY</sequence>
<dbReference type="PANTHER" id="PTHR13225">
    <property type="entry name" value="MISEXPRESSION SUPPRESSOR OF RAS 6"/>
    <property type="match status" value="1"/>
</dbReference>
<accession>A0A267FN57</accession>
<gene>
    <name evidence="2" type="ORF">BOX15_Mlig033541g1</name>
</gene>
<protein>
    <submittedName>
        <fullName evidence="2">Uncharacterized protein</fullName>
    </submittedName>
</protein>
<dbReference type="EMBL" id="NIVC01000895">
    <property type="protein sequence ID" value="PAA75225.1"/>
    <property type="molecule type" value="Genomic_DNA"/>
</dbReference>
<dbReference type="InterPro" id="IPR024131">
    <property type="entry name" value="UPF0489"/>
</dbReference>
<evidence type="ECO:0000256" key="1">
    <source>
        <dbReference type="ARBA" id="ARBA00007099"/>
    </source>
</evidence>
<dbReference type="OrthoDB" id="418142at2759"/>